<evidence type="ECO:0008006" key="3">
    <source>
        <dbReference type="Google" id="ProtNLM"/>
    </source>
</evidence>
<keyword evidence="2" id="KW-1185">Reference proteome</keyword>
<name>A0A7Z7BB04_9BURK</name>
<evidence type="ECO:0000313" key="2">
    <source>
        <dbReference type="Proteomes" id="UP000198900"/>
    </source>
</evidence>
<comment type="caution">
    <text evidence="1">The sequence shown here is derived from an EMBL/GenBank/DDBJ whole genome shotgun (WGS) entry which is preliminary data.</text>
</comment>
<organism evidence="1 2">
    <name type="scientific">Paraburkholderia steynii</name>
    <dbReference type="NCBI Taxonomy" id="1245441"/>
    <lineage>
        <taxon>Bacteria</taxon>
        <taxon>Pseudomonadati</taxon>
        <taxon>Pseudomonadota</taxon>
        <taxon>Betaproteobacteria</taxon>
        <taxon>Burkholderiales</taxon>
        <taxon>Burkholderiaceae</taxon>
        <taxon>Paraburkholderia</taxon>
    </lineage>
</organism>
<dbReference type="EMBL" id="FNDI01000018">
    <property type="protein sequence ID" value="SDI50516.1"/>
    <property type="molecule type" value="Genomic_DNA"/>
</dbReference>
<dbReference type="RefSeq" id="WP_091783836.1">
    <property type="nucleotide sequence ID" value="NZ_FNDI01000018.1"/>
</dbReference>
<dbReference type="Proteomes" id="UP000198900">
    <property type="component" value="Unassembled WGS sequence"/>
</dbReference>
<proteinExistence type="predicted"/>
<sequence>MRTLIASTTYYEISVDTQRNRLYLVLEGIWPSVATVPHYLDDIRSALSSVKAWFTVLADLTAMKDEQAQKLCIARGSKTNAEVLTSATAKLSADQLSRRSGMNKTVFRDIVEAERWLDMQ</sequence>
<evidence type="ECO:0000313" key="1">
    <source>
        <dbReference type="EMBL" id="SDI50516.1"/>
    </source>
</evidence>
<dbReference type="AlphaFoldDB" id="A0A7Z7BB04"/>
<reference evidence="1" key="1">
    <citation type="submission" date="2016-10" db="EMBL/GenBank/DDBJ databases">
        <authorList>
            <person name="Varghese N."/>
            <person name="Submissions S."/>
        </authorList>
    </citation>
    <scope>NUCLEOTIDE SEQUENCE [LARGE SCALE GENOMIC DNA]</scope>
    <source>
        <strain evidence="1">YR281</strain>
    </source>
</reference>
<gene>
    <name evidence="1" type="ORF">SAMN04487926_11855</name>
</gene>
<protein>
    <recommendedName>
        <fullName evidence="3">STAS/SEC14 domain-containing protein</fullName>
    </recommendedName>
</protein>
<accession>A0A7Z7BB04</accession>